<dbReference type="EC" id="3.5.99.10" evidence="8"/>
<comment type="subcellular location">
    <subcellularLocation>
        <location evidence="6">Cytoplasm</location>
    </subcellularLocation>
    <subcellularLocation>
        <location evidence="4">Mitochondrion</location>
    </subcellularLocation>
    <subcellularLocation>
        <location evidence="3">Nucleus</location>
    </subcellularLocation>
    <subcellularLocation>
        <location evidence="5">Peroxisome</location>
    </subcellularLocation>
</comment>
<keyword evidence="12" id="KW-0694">RNA-binding</keyword>
<evidence type="ECO:0000256" key="15">
    <source>
        <dbReference type="ARBA" id="ARBA00023128"/>
    </source>
</evidence>
<dbReference type="GO" id="GO:0005634">
    <property type="term" value="C:nucleus"/>
    <property type="evidence" value="ECO:0007669"/>
    <property type="project" value="UniProtKB-SubCell"/>
</dbReference>
<keyword evidence="14" id="KW-0443">Lipid metabolism</keyword>
<dbReference type="eggNOG" id="KOG2317">
    <property type="taxonomic scope" value="Eukaryota"/>
</dbReference>
<protein>
    <recommendedName>
        <fullName evidence="9">2-iminobutanoate/2-iminopropanoate deaminase</fullName>
        <ecNumber evidence="8">3.5.99.10</ecNumber>
    </recommendedName>
    <alternativeName>
        <fullName evidence="18">Translation inhibitor L-PSP ribonuclease</fullName>
    </alternativeName>
</protein>
<dbReference type="CDD" id="cd00448">
    <property type="entry name" value="YjgF_YER057c_UK114_family"/>
    <property type="match status" value="1"/>
</dbReference>
<accession>G3VD69</accession>
<evidence type="ECO:0000256" key="17">
    <source>
        <dbReference type="ARBA" id="ARBA00023242"/>
    </source>
</evidence>
<dbReference type="GO" id="GO:0120241">
    <property type="term" value="F:2-iminobutanoate/2-iminopropanoate deaminase"/>
    <property type="evidence" value="ECO:0007669"/>
    <property type="project" value="UniProtKB-EC"/>
</dbReference>
<comment type="catalytic activity">
    <reaction evidence="21">
        <text>2-iminopropanoate + H2O = pyruvate + NH4(+)</text>
        <dbReference type="Rhea" id="RHEA:40671"/>
        <dbReference type="ChEBI" id="CHEBI:15361"/>
        <dbReference type="ChEBI" id="CHEBI:15377"/>
        <dbReference type="ChEBI" id="CHEBI:28938"/>
        <dbReference type="ChEBI" id="CHEBI:44400"/>
        <dbReference type="EC" id="3.5.99.10"/>
    </reaction>
</comment>
<name>G3VD69_SARHA</name>
<dbReference type="HOGENOM" id="CLU_100715_7_1_1"/>
<dbReference type="SUPFAM" id="SSF55298">
    <property type="entry name" value="YjgF-like"/>
    <property type="match status" value="2"/>
</dbReference>
<evidence type="ECO:0000256" key="19">
    <source>
        <dbReference type="ARBA" id="ARBA00045761"/>
    </source>
</evidence>
<keyword evidence="10" id="KW-0963">Cytoplasm</keyword>
<dbReference type="FunFam" id="3.30.1330.40:FF:000008">
    <property type="entry name" value="ribonuclease UK114 isoform X2"/>
    <property type="match status" value="1"/>
</dbReference>
<dbReference type="Gene3D" id="3.30.1330.40">
    <property type="entry name" value="RutC-like"/>
    <property type="match status" value="2"/>
</dbReference>
<evidence type="ECO:0000256" key="21">
    <source>
        <dbReference type="ARBA" id="ARBA00047703"/>
    </source>
</evidence>
<dbReference type="AlphaFoldDB" id="G3VD69"/>
<keyword evidence="23" id="KW-1185">Reference proteome</keyword>
<dbReference type="GO" id="GO:0005739">
    <property type="term" value="C:mitochondrion"/>
    <property type="evidence" value="ECO:0007669"/>
    <property type="project" value="UniProtKB-SubCell"/>
</dbReference>
<evidence type="ECO:0000313" key="23">
    <source>
        <dbReference type="Proteomes" id="UP000007648"/>
    </source>
</evidence>
<dbReference type="GO" id="GO:0080090">
    <property type="term" value="P:regulation of primary metabolic process"/>
    <property type="evidence" value="ECO:0007669"/>
    <property type="project" value="UniProtKB-ARBA"/>
</dbReference>
<sequence length="216" mass="22847">MSSLIKKVISTAKAPGAIGPYSQAVLVDKTMYISGQLGMDPASGQLVSGGVAEEAKQALINIGEILKAGGCDYTNVVKTTVLLADINDFNAVNEIYKQYFKSSFPARAAYQVAALPKVGRDPKSGKLVSGGVAEEFKQALINVGEILKAGGCDFSNVVKSTVLLADINDFNLFNDVYKQFFKGSFPARSAYQVAALPLGARMEIEVIAVQGPLTCV</sequence>
<dbReference type="Proteomes" id="UP000007648">
    <property type="component" value="Unassembled WGS sequence"/>
</dbReference>
<evidence type="ECO:0000256" key="20">
    <source>
        <dbReference type="ARBA" id="ARBA00047021"/>
    </source>
</evidence>
<dbReference type="InterPro" id="IPR006175">
    <property type="entry name" value="YjgF/YER057c/UK114"/>
</dbReference>
<evidence type="ECO:0000256" key="7">
    <source>
        <dbReference type="ARBA" id="ARBA00010552"/>
    </source>
</evidence>
<evidence type="ECO:0000256" key="12">
    <source>
        <dbReference type="ARBA" id="ARBA00022884"/>
    </source>
</evidence>
<dbReference type="InterPro" id="IPR006056">
    <property type="entry name" value="RidA"/>
</dbReference>
<organism evidence="22 23">
    <name type="scientific">Sarcophilus harrisii</name>
    <name type="common">Tasmanian devil</name>
    <name type="synonym">Sarcophilus laniarius</name>
    <dbReference type="NCBI Taxonomy" id="9305"/>
    <lineage>
        <taxon>Eukaryota</taxon>
        <taxon>Metazoa</taxon>
        <taxon>Chordata</taxon>
        <taxon>Craniata</taxon>
        <taxon>Vertebrata</taxon>
        <taxon>Euteleostomi</taxon>
        <taxon>Mammalia</taxon>
        <taxon>Metatheria</taxon>
        <taxon>Dasyuromorphia</taxon>
        <taxon>Dasyuridae</taxon>
        <taxon>Sarcophilus</taxon>
    </lineage>
</organism>
<dbReference type="PROSITE" id="PS01094">
    <property type="entry name" value="UPF0076"/>
    <property type="match status" value="1"/>
</dbReference>
<gene>
    <name evidence="22" type="primary">LOC100913235</name>
</gene>
<evidence type="ECO:0000256" key="5">
    <source>
        <dbReference type="ARBA" id="ARBA00004275"/>
    </source>
</evidence>
<dbReference type="STRING" id="9305.ENSSHAP00000001123"/>
<evidence type="ECO:0000256" key="16">
    <source>
        <dbReference type="ARBA" id="ARBA00023140"/>
    </source>
</evidence>
<reference evidence="22 23" key="1">
    <citation type="journal article" date="2011" name="Proc. Natl. Acad. Sci. U.S.A.">
        <title>Genetic diversity and population structure of the endangered marsupial Sarcophilus harrisii (Tasmanian devil).</title>
        <authorList>
            <person name="Miller W."/>
            <person name="Hayes V.M."/>
            <person name="Ratan A."/>
            <person name="Petersen D.C."/>
            <person name="Wittekindt N.E."/>
            <person name="Miller J."/>
            <person name="Walenz B."/>
            <person name="Knight J."/>
            <person name="Qi J."/>
            <person name="Zhao F."/>
            <person name="Wang Q."/>
            <person name="Bedoya-Reina O.C."/>
            <person name="Katiyar N."/>
            <person name="Tomsho L.P."/>
            <person name="Kasson L.M."/>
            <person name="Hardie R.A."/>
            <person name="Woodbridge P."/>
            <person name="Tindall E.A."/>
            <person name="Bertelsen M.F."/>
            <person name="Dixon D."/>
            <person name="Pyecroft S."/>
            <person name="Helgen K.M."/>
            <person name="Lesk A.M."/>
            <person name="Pringle T.H."/>
            <person name="Patterson N."/>
            <person name="Zhang Y."/>
            <person name="Kreiss A."/>
            <person name="Woods G.M."/>
            <person name="Jones M.E."/>
            <person name="Schuster S.C."/>
        </authorList>
    </citation>
    <scope>NUCLEOTIDE SEQUENCE [LARGE SCALE GENOMIC DNA]</scope>
</reference>
<dbReference type="GO" id="GO:0010629">
    <property type="term" value="P:negative regulation of gene expression"/>
    <property type="evidence" value="ECO:0007669"/>
    <property type="project" value="UniProtKB-ARBA"/>
</dbReference>
<dbReference type="PANTHER" id="PTHR11803">
    <property type="entry name" value="2-IMINOBUTANOATE/2-IMINOPROPANOATE DEAMINASE RIDA"/>
    <property type="match status" value="1"/>
</dbReference>
<evidence type="ECO:0000256" key="4">
    <source>
        <dbReference type="ARBA" id="ARBA00004173"/>
    </source>
</evidence>
<dbReference type="Ensembl" id="ENSSHAT00000001138.2">
    <property type="protein sequence ID" value="ENSSHAP00000001123.2"/>
    <property type="gene ID" value="ENSSHAG00000001004.2"/>
</dbReference>
<keyword evidence="17" id="KW-0539">Nucleus</keyword>
<evidence type="ECO:0000256" key="2">
    <source>
        <dbReference type="ARBA" id="ARBA00002596"/>
    </source>
</evidence>
<dbReference type="Pfam" id="PF01042">
    <property type="entry name" value="Ribonuc_L-PSP"/>
    <property type="match status" value="2"/>
</dbReference>
<dbReference type="GO" id="GO:0005777">
    <property type="term" value="C:peroxisome"/>
    <property type="evidence" value="ECO:0007669"/>
    <property type="project" value="UniProtKB-SubCell"/>
</dbReference>
<dbReference type="PANTHER" id="PTHR11803:SF39">
    <property type="entry name" value="2-IMINOBUTANOATE_2-IMINOPROPANOATE DEAMINASE"/>
    <property type="match status" value="1"/>
</dbReference>
<dbReference type="GeneTree" id="ENSGT00420000029792"/>
<evidence type="ECO:0000256" key="13">
    <source>
        <dbReference type="ARBA" id="ARBA00022990"/>
    </source>
</evidence>
<dbReference type="GO" id="GO:0010608">
    <property type="term" value="P:post-transcriptional regulation of gene expression"/>
    <property type="evidence" value="ECO:0007669"/>
    <property type="project" value="UniProtKB-ARBA"/>
</dbReference>
<comment type="subunit">
    <text evidence="20">Homotrimer. Interacts with YTHDF2.</text>
</comment>
<evidence type="ECO:0000256" key="9">
    <source>
        <dbReference type="ARBA" id="ARBA00017859"/>
    </source>
</evidence>
<evidence type="ECO:0000256" key="18">
    <source>
        <dbReference type="ARBA" id="ARBA00031764"/>
    </source>
</evidence>
<dbReference type="GO" id="GO:0003723">
    <property type="term" value="F:RNA binding"/>
    <property type="evidence" value="ECO:0007669"/>
    <property type="project" value="UniProtKB-KW"/>
</dbReference>
<proteinExistence type="inferred from homology"/>
<evidence type="ECO:0000256" key="11">
    <source>
        <dbReference type="ARBA" id="ARBA00022801"/>
    </source>
</evidence>
<keyword evidence="15" id="KW-0496">Mitochondrion</keyword>
<dbReference type="InterPro" id="IPR035959">
    <property type="entry name" value="RutC-like_sf"/>
</dbReference>
<comment type="function">
    <text evidence="19">Also promotes endoribonucleolytic cleavage of some transcripts by promoting recruitment of the ribonuclease P/MRP complex. Acts by bridging YTHDF2 and the ribonuclease P/MRP complex. RIDA/HRSP12 binds to N6-methyladenosine (m6A)-containing mRNAs containing a 5'-GGUUC-3' motif: cooperative binding of RIDA/HRSP12 and YTHDF2 to such transcripts lead to recruitment of the ribonuclease P/MRP complex and subsequent endoribonucleolytic cleavage.</text>
</comment>
<evidence type="ECO:0000256" key="10">
    <source>
        <dbReference type="ARBA" id="ARBA00022490"/>
    </source>
</evidence>
<reference evidence="22" key="3">
    <citation type="submission" date="2025-09" db="UniProtKB">
        <authorList>
            <consortium name="Ensembl"/>
        </authorList>
    </citation>
    <scope>IDENTIFICATION</scope>
</reference>
<keyword evidence="13" id="KW-0007">Acetylation</keyword>
<comment type="function">
    <text evidence="2">Catalyzes the hydrolytic deamination of enamine/imine intermediates that form during the course of normal metabolism. May facilitate the release of ammonia from these potentially toxic reactive metabolites, reducing their impact on cellular components. It may act on enamine/imine intermediates formed by several types of pyridoxal-5'-phosphate-dependent dehydratases including L-threonine dehydratase.</text>
</comment>
<evidence type="ECO:0000256" key="6">
    <source>
        <dbReference type="ARBA" id="ARBA00004496"/>
    </source>
</evidence>
<comment type="catalytic activity">
    <reaction evidence="1">
        <text>2-iminobutanoate + H2O = 2-oxobutanoate + NH4(+)</text>
        <dbReference type="Rhea" id="RHEA:39975"/>
        <dbReference type="ChEBI" id="CHEBI:15377"/>
        <dbReference type="ChEBI" id="CHEBI:16763"/>
        <dbReference type="ChEBI" id="CHEBI:28938"/>
        <dbReference type="ChEBI" id="CHEBI:76545"/>
        <dbReference type="EC" id="3.5.99.10"/>
    </reaction>
</comment>
<comment type="similarity">
    <text evidence="7">Belongs to the RutC family.</text>
</comment>
<evidence type="ECO:0000256" key="1">
    <source>
        <dbReference type="ARBA" id="ARBA00000497"/>
    </source>
</evidence>
<keyword evidence="11" id="KW-0378">Hydrolase</keyword>
<dbReference type="GO" id="GO:0006629">
    <property type="term" value="P:lipid metabolic process"/>
    <property type="evidence" value="ECO:0007669"/>
    <property type="project" value="UniProtKB-KW"/>
</dbReference>
<evidence type="ECO:0000256" key="14">
    <source>
        <dbReference type="ARBA" id="ARBA00023098"/>
    </source>
</evidence>
<keyword evidence="16" id="KW-0576">Peroxisome</keyword>
<dbReference type="NCBIfam" id="TIGR00004">
    <property type="entry name" value="Rid family detoxifying hydrolase"/>
    <property type="match status" value="1"/>
</dbReference>
<dbReference type="GO" id="GO:0005829">
    <property type="term" value="C:cytosol"/>
    <property type="evidence" value="ECO:0007669"/>
    <property type="project" value="TreeGrafter"/>
</dbReference>
<evidence type="ECO:0000313" key="22">
    <source>
        <dbReference type="Ensembl" id="ENSSHAP00000001123.2"/>
    </source>
</evidence>
<dbReference type="InterPro" id="IPR019897">
    <property type="entry name" value="RidA_CS"/>
</dbReference>
<evidence type="ECO:0000256" key="3">
    <source>
        <dbReference type="ARBA" id="ARBA00004123"/>
    </source>
</evidence>
<evidence type="ECO:0000256" key="8">
    <source>
        <dbReference type="ARBA" id="ARBA00013042"/>
    </source>
</evidence>
<reference evidence="22" key="2">
    <citation type="submission" date="2025-08" db="UniProtKB">
        <authorList>
            <consortium name="Ensembl"/>
        </authorList>
    </citation>
    <scope>IDENTIFICATION</scope>
</reference>